<gene>
    <name evidence="1" type="ORF">CY34DRAFT_213868</name>
</gene>
<reference evidence="1 2" key="1">
    <citation type="submission" date="2014-04" db="EMBL/GenBank/DDBJ databases">
        <authorList>
            <consortium name="DOE Joint Genome Institute"/>
            <person name="Kuo A."/>
            <person name="Ruytinx J."/>
            <person name="Rineau F."/>
            <person name="Colpaert J."/>
            <person name="Kohler A."/>
            <person name="Nagy L.G."/>
            <person name="Floudas D."/>
            <person name="Copeland A."/>
            <person name="Barry K.W."/>
            <person name="Cichocki N."/>
            <person name="Veneault-Fourrey C."/>
            <person name="LaButti K."/>
            <person name="Lindquist E.A."/>
            <person name="Lipzen A."/>
            <person name="Lundell T."/>
            <person name="Morin E."/>
            <person name="Murat C."/>
            <person name="Sun H."/>
            <person name="Tunlid A."/>
            <person name="Henrissat B."/>
            <person name="Grigoriev I.V."/>
            <person name="Hibbett D.S."/>
            <person name="Martin F."/>
            <person name="Nordberg H.P."/>
            <person name="Cantor M.N."/>
            <person name="Hua S.X."/>
        </authorList>
    </citation>
    <scope>NUCLEOTIDE SEQUENCE [LARGE SCALE GENOMIC DNA]</scope>
    <source>
        <strain evidence="1 2">UH-Slu-Lm8-n1</strain>
    </source>
</reference>
<dbReference type="Proteomes" id="UP000054485">
    <property type="component" value="Unassembled WGS sequence"/>
</dbReference>
<proteinExistence type="predicted"/>
<protein>
    <submittedName>
        <fullName evidence="1">Uncharacterized protein</fullName>
    </submittedName>
</protein>
<dbReference type="HOGENOM" id="CLU_2348082_0_0_1"/>
<reference evidence="2" key="2">
    <citation type="submission" date="2015-01" db="EMBL/GenBank/DDBJ databases">
        <title>Evolutionary Origins and Diversification of the Mycorrhizal Mutualists.</title>
        <authorList>
            <consortium name="DOE Joint Genome Institute"/>
            <consortium name="Mycorrhizal Genomics Consortium"/>
            <person name="Kohler A."/>
            <person name="Kuo A."/>
            <person name="Nagy L.G."/>
            <person name="Floudas D."/>
            <person name="Copeland A."/>
            <person name="Barry K.W."/>
            <person name="Cichocki N."/>
            <person name="Veneault-Fourrey C."/>
            <person name="LaButti K."/>
            <person name="Lindquist E.A."/>
            <person name="Lipzen A."/>
            <person name="Lundell T."/>
            <person name="Morin E."/>
            <person name="Murat C."/>
            <person name="Riley R."/>
            <person name="Ohm R."/>
            <person name="Sun H."/>
            <person name="Tunlid A."/>
            <person name="Henrissat B."/>
            <person name="Grigoriev I.V."/>
            <person name="Hibbett D.S."/>
            <person name="Martin F."/>
        </authorList>
    </citation>
    <scope>NUCLEOTIDE SEQUENCE [LARGE SCALE GENOMIC DNA]</scope>
    <source>
        <strain evidence="2">UH-Slu-Lm8-n1</strain>
    </source>
</reference>
<dbReference type="EMBL" id="KN835271">
    <property type="protein sequence ID" value="KIK41344.1"/>
    <property type="molecule type" value="Genomic_DNA"/>
</dbReference>
<accession>A0A0D0ATP6</accession>
<organism evidence="1 2">
    <name type="scientific">Suillus luteus UH-Slu-Lm8-n1</name>
    <dbReference type="NCBI Taxonomy" id="930992"/>
    <lineage>
        <taxon>Eukaryota</taxon>
        <taxon>Fungi</taxon>
        <taxon>Dikarya</taxon>
        <taxon>Basidiomycota</taxon>
        <taxon>Agaricomycotina</taxon>
        <taxon>Agaricomycetes</taxon>
        <taxon>Agaricomycetidae</taxon>
        <taxon>Boletales</taxon>
        <taxon>Suillineae</taxon>
        <taxon>Suillaceae</taxon>
        <taxon>Suillus</taxon>
    </lineage>
</organism>
<name>A0A0D0ATP6_9AGAM</name>
<keyword evidence="2" id="KW-1185">Reference proteome</keyword>
<dbReference type="AlphaFoldDB" id="A0A0D0ATP6"/>
<sequence length="97" mass="10999">MCMCAFLSLEKAVHVPASPDDRKDTGLQTSIRRLSTGSRLIPLCRDLNVNLIGWTRHRNSEVVTGYKSYGTVQRSLHKRRFFHSFPTRCPPAISLVV</sequence>
<evidence type="ECO:0000313" key="2">
    <source>
        <dbReference type="Proteomes" id="UP000054485"/>
    </source>
</evidence>
<dbReference type="InParanoid" id="A0A0D0ATP6"/>
<evidence type="ECO:0000313" key="1">
    <source>
        <dbReference type="EMBL" id="KIK41344.1"/>
    </source>
</evidence>